<organism evidence="2 3">
    <name type="scientific">Linnemannia hyalina</name>
    <dbReference type="NCBI Taxonomy" id="64524"/>
    <lineage>
        <taxon>Eukaryota</taxon>
        <taxon>Fungi</taxon>
        <taxon>Fungi incertae sedis</taxon>
        <taxon>Mucoromycota</taxon>
        <taxon>Mortierellomycotina</taxon>
        <taxon>Mortierellomycetes</taxon>
        <taxon>Mortierellales</taxon>
        <taxon>Mortierellaceae</taxon>
        <taxon>Linnemannia</taxon>
    </lineage>
</organism>
<dbReference type="AlphaFoldDB" id="A0A9P7XIB4"/>
<dbReference type="OrthoDB" id="2404772at2759"/>
<keyword evidence="3" id="KW-1185">Reference proteome</keyword>
<feature type="region of interest" description="Disordered" evidence="1">
    <location>
        <begin position="84"/>
        <end position="114"/>
    </location>
</feature>
<evidence type="ECO:0000313" key="2">
    <source>
        <dbReference type="EMBL" id="KAG9061008.1"/>
    </source>
</evidence>
<protein>
    <submittedName>
        <fullName evidence="2">Uncharacterized protein</fullName>
    </submittedName>
</protein>
<evidence type="ECO:0000256" key="1">
    <source>
        <dbReference type="SAM" id="MobiDB-lite"/>
    </source>
</evidence>
<gene>
    <name evidence="2" type="ORF">KI688_007838</name>
</gene>
<dbReference type="Proteomes" id="UP000707451">
    <property type="component" value="Unassembled WGS sequence"/>
</dbReference>
<accession>A0A9P7XIB4</accession>
<sequence length="114" mass="11944">MDPAFGLGVGATNSLAGVGMLSSGGSDISPGLYQSPSPPLSMTIPMSSQMIQPQDLLFDLEPMVVHTPNSVHVAQGYDSDQFASTATVKPTQANNTNNSSSTSSQLRYSPRLQK</sequence>
<proteinExistence type="predicted"/>
<name>A0A9P7XIB4_9FUNG</name>
<feature type="compositionally biased region" description="Low complexity" evidence="1">
    <location>
        <begin position="94"/>
        <end position="104"/>
    </location>
</feature>
<feature type="compositionally biased region" description="Polar residues" evidence="1">
    <location>
        <begin position="84"/>
        <end position="93"/>
    </location>
</feature>
<comment type="caution">
    <text evidence="2">The sequence shown here is derived from an EMBL/GenBank/DDBJ whole genome shotgun (WGS) entry which is preliminary data.</text>
</comment>
<dbReference type="EMBL" id="JAHRHY010000027">
    <property type="protein sequence ID" value="KAG9061008.1"/>
    <property type="molecule type" value="Genomic_DNA"/>
</dbReference>
<evidence type="ECO:0000313" key="3">
    <source>
        <dbReference type="Proteomes" id="UP000707451"/>
    </source>
</evidence>
<reference evidence="2" key="1">
    <citation type="submission" date="2021-06" db="EMBL/GenBank/DDBJ databases">
        <title>Genome Sequence of Mortierella hyaline Strain SCG-10, a Cold-Adapted, Nitrate-Reducing Fungus Isolated from Soil in Minnesota, USA.</title>
        <authorList>
            <person name="Aldossari N."/>
        </authorList>
    </citation>
    <scope>NUCLEOTIDE SEQUENCE</scope>
    <source>
        <strain evidence="2">SCG-10</strain>
    </source>
</reference>